<evidence type="ECO:0000256" key="4">
    <source>
        <dbReference type="ARBA" id="ARBA00022741"/>
    </source>
</evidence>
<feature type="domain" description="Disease resistance N-terminal" evidence="8">
    <location>
        <begin position="2"/>
        <end position="75"/>
    </location>
</feature>
<dbReference type="Gene3D" id="3.40.50.300">
    <property type="entry name" value="P-loop containing nucleotide triphosphate hydrolases"/>
    <property type="match status" value="1"/>
</dbReference>
<dbReference type="AlphaFoldDB" id="A0A2G2X9J5"/>
<evidence type="ECO:0000256" key="1">
    <source>
        <dbReference type="ARBA" id="ARBA00008894"/>
    </source>
</evidence>
<accession>A0A2G2X9J5</accession>
<evidence type="ECO:0000256" key="3">
    <source>
        <dbReference type="ARBA" id="ARBA00022737"/>
    </source>
</evidence>
<reference evidence="10" key="2">
    <citation type="journal article" date="2017" name="J. Anim. Genet.">
        <title>Multiple reference genome sequences of hot pepper reveal the massive evolution of plant disease resistance genes by retroduplication.</title>
        <authorList>
            <person name="Kim S."/>
            <person name="Park J."/>
            <person name="Yeom S.-I."/>
            <person name="Kim Y.-M."/>
            <person name="Seo E."/>
            <person name="Kim K.-T."/>
            <person name="Kim M.-S."/>
            <person name="Lee J.M."/>
            <person name="Cheong K."/>
            <person name="Shin H.-S."/>
            <person name="Kim S.-B."/>
            <person name="Han K."/>
            <person name="Lee J."/>
            <person name="Park M."/>
            <person name="Lee H.-A."/>
            <person name="Lee H.-Y."/>
            <person name="Lee Y."/>
            <person name="Oh S."/>
            <person name="Lee J.H."/>
            <person name="Choi E."/>
            <person name="Choi E."/>
            <person name="Lee S.E."/>
            <person name="Jeon J."/>
            <person name="Kim H."/>
            <person name="Choi G."/>
            <person name="Song H."/>
            <person name="Lee J."/>
            <person name="Lee S.-C."/>
            <person name="Kwon J.-K."/>
            <person name="Lee H.-Y."/>
            <person name="Koo N."/>
            <person name="Hong Y."/>
            <person name="Kim R.W."/>
            <person name="Kang W.-H."/>
            <person name="Huh J.H."/>
            <person name="Kang B.-C."/>
            <person name="Yang T.-J."/>
            <person name="Lee Y.-H."/>
            <person name="Bennetzen J.L."/>
            <person name="Choi D."/>
        </authorList>
    </citation>
    <scope>NUCLEOTIDE SEQUENCE [LARGE SCALE GENOMIC DNA]</scope>
    <source>
        <strain evidence="10">cv. PBC81</strain>
    </source>
</reference>
<proteinExistence type="inferred from homology"/>
<dbReference type="PANTHER" id="PTHR19338:SF24">
    <property type="entry name" value="SNKR2GH2 PROTEIN"/>
    <property type="match status" value="1"/>
</dbReference>
<dbReference type="InterPro" id="IPR027417">
    <property type="entry name" value="P-loop_NTPase"/>
</dbReference>
<protein>
    <recommendedName>
        <fullName evidence="11">NB-ARC domain-containing protein</fullName>
    </recommendedName>
</protein>
<dbReference type="OrthoDB" id="3027644at2759"/>
<dbReference type="GO" id="GO:0005524">
    <property type="term" value="F:ATP binding"/>
    <property type="evidence" value="ECO:0007669"/>
    <property type="project" value="UniProtKB-KW"/>
</dbReference>
<evidence type="ECO:0008006" key="11">
    <source>
        <dbReference type="Google" id="ProtNLM"/>
    </source>
</evidence>
<feature type="domain" description="NB-ARC" evidence="7">
    <location>
        <begin position="135"/>
        <end position="229"/>
    </location>
</feature>
<dbReference type="PANTHER" id="PTHR19338">
    <property type="entry name" value="TRANSLOCASE OF INNER MITOCHONDRIAL MEMBRANE 13 HOMOLOG"/>
    <property type="match status" value="1"/>
</dbReference>
<evidence type="ECO:0000313" key="10">
    <source>
        <dbReference type="Proteomes" id="UP000224567"/>
    </source>
</evidence>
<keyword evidence="5" id="KW-0611">Plant defense</keyword>
<keyword evidence="4" id="KW-0547">Nucleotide-binding</keyword>
<dbReference type="Pfam" id="PF00931">
    <property type="entry name" value="NB-ARC"/>
    <property type="match status" value="1"/>
</dbReference>
<evidence type="ECO:0000256" key="5">
    <source>
        <dbReference type="ARBA" id="ARBA00022821"/>
    </source>
</evidence>
<keyword evidence="6" id="KW-0067">ATP-binding</keyword>
<evidence type="ECO:0000256" key="6">
    <source>
        <dbReference type="ARBA" id="ARBA00022840"/>
    </source>
</evidence>
<sequence>MGDFLIQEVNIRLSLREDIQWLQDELLFMQSFLKDAEEKKSGDQRVRQWESEINSIANDTVSILETYGFESVKGDDDGFASHLKACTCICRKETKFYKFGKEIQSLMQRIMDISSKRETYGIRDINKVGEGPKPHRSVISIYDMGGLGKTTLARNLYTNPKIVSSFPACAWIYISQEYNTLDLLLSTIKSIQGYNNETLEMLERMTERDLESHLRHLLEEQKYLVMVDDCGG</sequence>
<comment type="caution">
    <text evidence="9">The sequence shown here is derived from an EMBL/GenBank/DDBJ whole genome shotgun (WGS) entry which is preliminary data.</text>
</comment>
<dbReference type="InterPro" id="IPR002182">
    <property type="entry name" value="NB-ARC"/>
</dbReference>
<evidence type="ECO:0000256" key="2">
    <source>
        <dbReference type="ARBA" id="ARBA00022614"/>
    </source>
</evidence>
<keyword evidence="2" id="KW-0433">Leucine-rich repeat</keyword>
<comment type="similarity">
    <text evidence="1">Belongs to the disease resistance NB-LRR family.</text>
</comment>
<dbReference type="STRING" id="33114.A0A2G2X9J5"/>
<dbReference type="EMBL" id="MLFT02000003">
    <property type="protein sequence ID" value="PHT54147.1"/>
    <property type="molecule type" value="Genomic_DNA"/>
</dbReference>
<name>A0A2G2X9J5_CAPBA</name>
<dbReference type="CDD" id="cd14798">
    <property type="entry name" value="RX-CC_like"/>
    <property type="match status" value="1"/>
</dbReference>
<dbReference type="InterPro" id="IPR038005">
    <property type="entry name" value="RX-like_CC"/>
</dbReference>
<keyword evidence="10" id="KW-1185">Reference proteome</keyword>
<dbReference type="Pfam" id="PF18052">
    <property type="entry name" value="Rx_N"/>
    <property type="match status" value="1"/>
</dbReference>
<dbReference type="Proteomes" id="UP000224567">
    <property type="component" value="Unassembled WGS sequence"/>
</dbReference>
<dbReference type="SUPFAM" id="SSF52540">
    <property type="entry name" value="P-loop containing nucleoside triphosphate hydrolases"/>
    <property type="match status" value="1"/>
</dbReference>
<dbReference type="GO" id="GO:0043531">
    <property type="term" value="F:ADP binding"/>
    <property type="evidence" value="ECO:0007669"/>
    <property type="project" value="InterPro"/>
</dbReference>
<evidence type="ECO:0000313" key="9">
    <source>
        <dbReference type="EMBL" id="PHT54147.1"/>
    </source>
</evidence>
<gene>
    <name evidence="9" type="ORF">CQW23_08609</name>
</gene>
<organism evidence="9 10">
    <name type="scientific">Capsicum baccatum</name>
    <name type="common">Peruvian pepper</name>
    <dbReference type="NCBI Taxonomy" id="33114"/>
    <lineage>
        <taxon>Eukaryota</taxon>
        <taxon>Viridiplantae</taxon>
        <taxon>Streptophyta</taxon>
        <taxon>Embryophyta</taxon>
        <taxon>Tracheophyta</taxon>
        <taxon>Spermatophyta</taxon>
        <taxon>Magnoliopsida</taxon>
        <taxon>eudicotyledons</taxon>
        <taxon>Gunneridae</taxon>
        <taxon>Pentapetalae</taxon>
        <taxon>asterids</taxon>
        <taxon>lamiids</taxon>
        <taxon>Solanales</taxon>
        <taxon>Solanaceae</taxon>
        <taxon>Solanoideae</taxon>
        <taxon>Capsiceae</taxon>
        <taxon>Capsicum</taxon>
    </lineage>
</organism>
<keyword evidence="3" id="KW-0677">Repeat</keyword>
<dbReference type="GO" id="GO:0006952">
    <property type="term" value="P:defense response"/>
    <property type="evidence" value="ECO:0007669"/>
    <property type="project" value="UniProtKB-KW"/>
</dbReference>
<dbReference type="InterPro" id="IPR041118">
    <property type="entry name" value="Rx_N"/>
</dbReference>
<evidence type="ECO:0000259" key="7">
    <source>
        <dbReference type="Pfam" id="PF00931"/>
    </source>
</evidence>
<reference evidence="9 10" key="1">
    <citation type="journal article" date="2017" name="Genome Biol.">
        <title>New reference genome sequences of hot pepper reveal the massive evolution of plant disease-resistance genes by retroduplication.</title>
        <authorList>
            <person name="Kim S."/>
            <person name="Park J."/>
            <person name="Yeom S.I."/>
            <person name="Kim Y.M."/>
            <person name="Seo E."/>
            <person name="Kim K.T."/>
            <person name="Kim M.S."/>
            <person name="Lee J.M."/>
            <person name="Cheong K."/>
            <person name="Shin H.S."/>
            <person name="Kim S.B."/>
            <person name="Han K."/>
            <person name="Lee J."/>
            <person name="Park M."/>
            <person name="Lee H.A."/>
            <person name="Lee H.Y."/>
            <person name="Lee Y."/>
            <person name="Oh S."/>
            <person name="Lee J.H."/>
            <person name="Choi E."/>
            <person name="Choi E."/>
            <person name="Lee S.E."/>
            <person name="Jeon J."/>
            <person name="Kim H."/>
            <person name="Choi G."/>
            <person name="Song H."/>
            <person name="Lee J."/>
            <person name="Lee S.C."/>
            <person name="Kwon J.K."/>
            <person name="Lee H.Y."/>
            <person name="Koo N."/>
            <person name="Hong Y."/>
            <person name="Kim R.W."/>
            <person name="Kang W.H."/>
            <person name="Huh J.H."/>
            <person name="Kang B.C."/>
            <person name="Yang T.J."/>
            <person name="Lee Y.H."/>
            <person name="Bennetzen J.L."/>
            <person name="Choi D."/>
        </authorList>
    </citation>
    <scope>NUCLEOTIDE SEQUENCE [LARGE SCALE GENOMIC DNA]</scope>
    <source>
        <strain evidence="10">cv. PBC81</strain>
    </source>
</reference>
<evidence type="ECO:0000259" key="8">
    <source>
        <dbReference type="Pfam" id="PF18052"/>
    </source>
</evidence>
<dbReference type="PRINTS" id="PR00364">
    <property type="entry name" value="DISEASERSIST"/>
</dbReference>